<dbReference type="EMBL" id="FUFT01000005">
    <property type="protein sequence ID" value="SJL83794.1"/>
    <property type="molecule type" value="Genomic_DNA"/>
</dbReference>
<dbReference type="GO" id="GO:0033717">
    <property type="term" value="F:gluconate 2-dehydrogenase (acceptor) activity"/>
    <property type="evidence" value="ECO:0007669"/>
    <property type="project" value="UniProtKB-EC"/>
</dbReference>
<dbReference type="RefSeq" id="WP_077314209.1">
    <property type="nucleotide sequence ID" value="NZ_AP024888.1"/>
</dbReference>
<keyword evidence="1" id="KW-0732">Signal</keyword>
<gene>
    <name evidence="2" type="ORF">VPAL9027_01773</name>
</gene>
<dbReference type="AlphaFoldDB" id="A0A1R4B4E4"/>
<evidence type="ECO:0000313" key="3">
    <source>
        <dbReference type="Proteomes" id="UP000189475"/>
    </source>
</evidence>
<accession>A0A1R4B4E4</accession>
<feature type="chain" id="PRO_5013363147" evidence="1">
    <location>
        <begin position="28"/>
        <end position="235"/>
    </location>
</feature>
<dbReference type="STRING" id="1918946.VPAL9027_01773"/>
<reference evidence="2 3" key="1">
    <citation type="submission" date="2017-02" db="EMBL/GenBank/DDBJ databases">
        <authorList>
            <person name="Peterson S.W."/>
        </authorList>
    </citation>
    <scope>NUCLEOTIDE SEQUENCE [LARGE SCALE GENOMIC DNA]</scope>
    <source>
        <strain evidence="2 3">CECT 9027</strain>
    </source>
</reference>
<keyword evidence="2" id="KW-0560">Oxidoreductase</keyword>
<evidence type="ECO:0000313" key="2">
    <source>
        <dbReference type="EMBL" id="SJL83794.1"/>
    </source>
</evidence>
<protein>
    <submittedName>
        <fullName evidence="2">Gluconate 2-dehydrogenase subunit 3</fullName>
        <ecNumber evidence="2">1.1.99.3</ecNumber>
    </submittedName>
</protein>
<dbReference type="InterPro" id="IPR006311">
    <property type="entry name" value="TAT_signal"/>
</dbReference>
<dbReference type="Proteomes" id="UP000189475">
    <property type="component" value="Unassembled WGS sequence"/>
</dbReference>
<dbReference type="EC" id="1.1.99.3" evidence="2"/>
<sequence>MTNINRRRFLKGGSATLITSFALPSLAASNTTADTAEDVGRGGKYQLQFFSDSDFEIVEAIIDQLIPGDELSPAASELGVAEFIDSELAGPYGQATHWYMQGPFEPGLPTQGYQTRRTPGQLIKDGIHAVESVVQADYQTRSFTALPSEQQVELLERIEQGERELPGLDGTLFFKHLLALTKQGFFSDPMHGGNKHMAAWKMIGFPGARSSFYEWKDNTDKPYSIAPVAIKGVKS</sequence>
<organism evidence="2 3">
    <name type="scientific">Vibrio palustris</name>
    <dbReference type="NCBI Taxonomy" id="1918946"/>
    <lineage>
        <taxon>Bacteria</taxon>
        <taxon>Pseudomonadati</taxon>
        <taxon>Pseudomonadota</taxon>
        <taxon>Gammaproteobacteria</taxon>
        <taxon>Vibrionales</taxon>
        <taxon>Vibrionaceae</taxon>
        <taxon>Vibrio</taxon>
    </lineage>
</organism>
<dbReference type="InterPro" id="IPR027056">
    <property type="entry name" value="Gluconate_2DH_su3"/>
</dbReference>
<dbReference type="PROSITE" id="PS51318">
    <property type="entry name" value="TAT"/>
    <property type="match status" value="1"/>
</dbReference>
<keyword evidence="3" id="KW-1185">Reference proteome</keyword>
<name>A0A1R4B4E4_9VIBR</name>
<dbReference type="OrthoDB" id="8400810at2"/>
<feature type="signal peptide" evidence="1">
    <location>
        <begin position="1"/>
        <end position="27"/>
    </location>
</feature>
<dbReference type="Pfam" id="PF13618">
    <property type="entry name" value="Gluconate_2-dh3"/>
    <property type="match status" value="1"/>
</dbReference>
<proteinExistence type="predicted"/>
<evidence type="ECO:0000256" key="1">
    <source>
        <dbReference type="SAM" id="SignalP"/>
    </source>
</evidence>